<proteinExistence type="predicted"/>
<dbReference type="RefSeq" id="WP_015399626.1">
    <property type="nucleotide sequence ID" value="NC_020302.1"/>
</dbReference>
<evidence type="ECO:0000256" key="2">
    <source>
        <dbReference type="SAM" id="SignalP"/>
    </source>
</evidence>
<feature type="signal peptide" evidence="2">
    <location>
        <begin position="1"/>
        <end position="29"/>
    </location>
</feature>
<dbReference type="PROSITE" id="PS51257">
    <property type="entry name" value="PROKAR_LIPOPROTEIN"/>
    <property type="match status" value="1"/>
</dbReference>
<accession>M1NNX2</accession>
<dbReference type="PANTHER" id="PTHR36933">
    <property type="entry name" value="SLL0788 PROTEIN"/>
    <property type="match status" value="1"/>
</dbReference>
<evidence type="ECO:0000313" key="4">
    <source>
        <dbReference type="EMBL" id="AGF71202.1"/>
    </source>
</evidence>
<dbReference type="InterPro" id="IPR012347">
    <property type="entry name" value="Ferritin-like"/>
</dbReference>
<dbReference type="HOGENOM" id="CLU_074343_1_1_11"/>
<dbReference type="Proteomes" id="UP000011723">
    <property type="component" value="Chromosome"/>
</dbReference>
<reference evidence="4 5" key="1">
    <citation type="journal article" date="2012" name="Stand. Genomic Sci.">
        <title>Genome sequence of the halotolerant bacterium Corynebacterium halotolerans type strain YIM 70093(T) (= DSM 44683(T)).</title>
        <authorList>
            <person name="Ruckert C."/>
            <person name="Albersmeier A."/>
            <person name="Al-Dilaimi A."/>
            <person name="Niehaus K."/>
            <person name="Szczepanowski R."/>
            <person name="Kalinowski J."/>
        </authorList>
    </citation>
    <scope>NUCLEOTIDE SEQUENCE [LARGE SCALE GENOMIC DNA]</scope>
    <source>
        <strain evidence="4">YIM 70093</strain>
    </source>
</reference>
<evidence type="ECO:0000256" key="1">
    <source>
        <dbReference type="SAM" id="MobiDB-lite"/>
    </source>
</evidence>
<dbReference type="KEGG" id="chn:A605_00930"/>
<feature type="domain" description="DUF305" evidence="3">
    <location>
        <begin position="69"/>
        <end position="230"/>
    </location>
</feature>
<gene>
    <name evidence="4" type="ORF">A605_00930</name>
</gene>
<protein>
    <recommendedName>
        <fullName evidence="3">DUF305 domain-containing protein</fullName>
    </recommendedName>
</protein>
<keyword evidence="5" id="KW-1185">Reference proteome</keyword>
<name>M1NNX2_9CORY</name>
<feature type="region of interest" description="Disordered" evidence="1">
    <location>
        <begin position="131"/>
        <end position="181"/>
    </location>
</feature>
<dbReference type="eggNOG" id="COG3544">
    <property type="taxonomic scope" value="Bacteria"/>
</dbReference>
<dbReference type="Gene3D" id="1.20.1260.10">
    <property type="match status" value="1"/>
</dbReference>
<dbReference type="OrthoDB" id="26872at2"/>
<dbReference type="PATRIC" id="fig|1121362.3.peg.178"/>
<feature type="compositionally biased region" description="Polar residues" evidence="1">
    <location>
        <begin position="132"/>
        <end position="142"/>
    </location>
</feature>
<dbReference type="AlphaFoldDB" id="M1NNX2"/>
<dbReference type="PANTHER" id="PTHR36933:SF1">
    <property type="entry name" value="SLL0788 PROTEIN"/>
    <property type="match status" value="1"/>
</dbReference>
<feature type="chain" id="PRO_5038979166" description="DUF305 domain-containing protein" evidence="2">
    <location>
        <begin position="30"/>
        <end position="236"/>
    </location>
</feature>
<feature type="region of interest" description="Disordered" evidence="1">
    <location>
        <begin position="31"/>
        <end position="68"/>
    </location>
</feature>
<evidence type="ECO:0000313" key="5">
    <source>
        <dbReference type="Proteomes" id="UP000011723"/>
    </source>
</evidence>
<feature type="compositionally biased region" description="Low complexity" evidence="1">
    <location>
        <begin position="43"/>
        <end position="59"/>
    </location>
</feature>
<sequence>MNIRNLTPTTRLGTLAAAGALALTLTACGDEAMDGSAPPPDTTTPTTDGETTTSPTGDEGAAEDHNDQDVEFLQGMIPHHEQAVEMSDILLAKEGVDAEVAELAQQIRDSQQAEIEQMTGWLESWGEPVETTAETATQNGGQDSERGALTPRESPIDIPDLPSGEDLEELRNASGDEASSIYLERMNDHHEDAVDMAEEQVDSGQHAEVTDLARSIIENQEAQIGQMEQIQERLGS</sequence>
<dbReference type="Pfam" id="PF03713">
    <property type="entry name" value="DUF305"/>
    <property type="match status" value="1"/>
</dbReference>
<dbReference type="EMBL" id="CP003697">
    <property type="protein sequence ID" value="AGF71202.1"/>
    <property type="molecule type" value="Genomic_DNA"/>
</dbReference>
<organism evidence="4 5">
    <name type="scientific">Corynebacterium halotolerans YIM 70093 = DSM 44683</name>
    <dbReference type="NCBI Taxonomy" id="1121362"/>
    <lineage>
        <taxon>Bacteria</taxon>
        <taxon>Bacillati</taxon>
        <taxon>Actinomycetota</taxon>
        <taxon>Actinomycetes</taxon>
        <taxon>Mycobacteriales</taxon>
        <taxon>Corynebacteriaceae</taxon>
        <taxon>Corynebacterium</taxon>
    </lineage>
</organism>
<evidence type="ECO:0000259" key="3">
    <source>
        <dbReference type="Pfam" id="PF03713"/>
    </source>
</evidence>
<dbReference type="InterPro" id="IPR005183">
    <property type="entry name" value="DUF305_CopM-like"/>
</dbReference>
<keyword evidence="2" id="KW-0732">Signal</keyword>
<dbReference type="STRING" id="1121362.A605_00930"/>